<sequence>MRILGGLNWTRLSCHASLGKFDSVLGDQLRVYSSHVVALENASDKYTTKL</sequence>
<name>A7E933_SCLS1</name>
<dbReference type="EMBL" id="CH476622">
    <property type="protein sequence ID" value="EDN96885.1"/>
    <property type="molecule type" value="Genomic_DNA"/>
</dbReference>
<protein>
    <submittedName>
        <fullName evidence="1">Uncharacterized protein</fullName>
    </submittedName>
</protein>
<dbReference type="KEGG" id="ssl:SS1G_01813"/>
<dbReference type="HOGENOM" id="CLU_3125909_0_0_1"/>
<reference evidence="2" key="1">
    <citation type="journal article" date="2011" name="PLoS Genet.">
        <title>Genomic analysis of the necrotrophic fungal pathogens Sclerotinia sclerotiorum and Botrytis cinerea.</title>
        <authorList>
            <person name="Amselem J."/>
            <person name="Cuomo C.A."/>
            <person name="van Kan J.A."/>
            <person name="Viaud M."/>
            <person name="Benito E.P."/>
            <person name="Couloux A."/>
            <person name="Coutinho P.M."/>
            <person name="de Vries R.P."/>
            <person name="Dyer P.S."/>
            <person name="Fillinger S."/>
            <person name="Fournier E."/>
            <person name="Gout L."/>
            <person name="Hahn M."/>
            <person name="Kohn L."/>
            <person name="Lapalu N."/>
            <person name="Plummer K.M."/>
            <person name="Pradier J.M."/>
            <person name="Quevillon E."/>
            <person name="Sharon A."/>
            <person name="Simon A."/>
            <person name="ten Have A."/>
            <person name="Tudzynski B."/>
            <person name="Tudzynski P."/>
            <person name="Wincker P."/>
            <person name="Andrew M."/>
            <person name="Anthouard V."/>
            <person name="Beever R.E."/>
            <person name="Beffa R."/>
            <person name="Benoit I."/>
            <person name="Bouzid O."/>
            <person name="Brault B."/>
            <person name="Chen Z."/>
            <person name="Choquer M."/>
            <person name="Collemare J."/>
            <person name="Cotton P."/>
            <person name="Danchin E.G."/>
            <person name="Da Silva C."/>
            <person name="Gautier A."/>
            <person name="Giraud C."/>
            <person name="Giraud T."/>
            <person name="Gonzalez C."/>
            <person name="Grossetete S."/>
            <person name="Guldener U."/>
            <person name="Henrissat B."/>
            <person name="Howlett B.J."/>
            <person name="Kodira C."/>
            <person name="Kretschmer M."/>
            <person name="Lappartient A."/>
            <person name="Leroch M."/>
            <person name="Levis C."/>
            <person name="Mauceli E."/>
            <person name="Neuveglise C."/>
            <person name="Oeser B."/>
            <person name="Pearson M."/>
            <person name="Poulain J."/>
            <person name="Poussereau N."/>
            <person name="Quesneville H."/>
            <person name="Rascle C."/>
            <person name="Schumacher J."/>
            <person name="Segurens B."/>
            <person name="Sexton A."/>
            <person name="Silva E."/>
            <person name="Sirven C."/>
            <person name="Soanes D.M."/>
            <person name="Talbot N.J."/>
            <person name="Templeton M."/>
            <person name="Yandava C."/>
            <person name="Yarden O."/>
            <person name="Zeng Q."/>
            <person name="Rollins J.A."/>
            <person name="Lebrun M.H."/>
            <person name="Dickman M."/>
        </authorList>
    </citation>
    <scope>NUCLEOTIDE SEQUENCE [LARGE SCALE GENOMIC DNA]</scope>
    <source>
        <strain evidence="2">ATCC 18683 / 1980 / Ss-1</strain>
    </source>
</reference>
<dbReference type="RefSeq" id="XP_001597617.1">
    <property type="nucleotide sequence ID" value="XM_001597567.1"/>
</dbReference>
<proteinExistence type="predicted"/>
<dbReference type="GeneID" id="5493122"/>
<gene>
    <name evidence="1" type="ORF">SS1G_01813</name>
</gene>
<dbReference type="Proteomes" id="UP000001312">
    <property type="component" value="Unassembled WGS sequence"/>
</dbReference>
<organism evidence="1 2">
    <name type="scientific">Sclerotinia sclerotiorum (strain ATCC 18683 / 1980 / Ss-1)</name>
    <name type="common">White mold</name>
    <name type="synonym">Whetzelinia sclerotiorum</name>
    <dbReference type="NCBI Taxonomy" id="665079"/>
    <lineage>
        <taxon>Eukaryota</taxon>
        <taxon>Fungi</taxon>
        <taxon>Dikarya</taxon>
        <taxon>Ascomycota</taxon>
        <taxon>Pezizomycotina</taxon>
        <taxon>Leotiomycetes</taxon>
        <taxon>Helotiales</taxon>
        <taxon>Sclerotiniaceae</taxon>
        <taxon>Sclerotinia</taxon>
    </lineage>
</organism>
<evidence type="ECO:0000313" key="2">
    <source>
        <dbReference type="Proteomes" id="UP000001312"/>
    </source>
</evidence>
<accession>A7E933</accession>
<evidence type="ECO:0000313" key="1">
    <source>
        <dbReference type="EMBL" id="EDN96885.1"/>
    </source>
</evidence>
<dbReference type="AlphaFoldDB" id="A7E933"/>
<dbReference type="InParanoid" id="A7E933"/>
<keyword evidence="2" id="KW-1185">Reference proteome</keyword>